<name>D0NZ05_PHYIT</name>
<proteinExistence type="predicted"/>
<dbReference type="Proteomes" id="UP000006643">
    <property type="component" value="Unassembled WGS sequence"/>
</dbReference>
<reference evidence="2" key="1">
    <citation type="journal article" date="2009" name="Nature">
        <title>Genome sequence and analysis of the Irish potato famine pathogen Phytophthora infestans.</title>
        <authorList>
            <consortium name="The Broad Institute Genome Sequencing Platform"/>
            <person name="Haas B.J."/>
            <person name="Kamoun S."/>
            <person name="Zody M.C."/>
            <person name="Jiang R.H."/>
            <person name="Handsaker R.E."/>
            <person name="Cano L.M."/>
            <person name="Grabherr M."/>
            <person name="Kodira C.D."/>
            <person name="Raffaele S."/>
            <person name="Torto-Alalibo T."/>
            <person name="Bozkurt T.O."/>
            <person name="Ah-Fong A.M."/>
            <person name="Alvarado L."/>
            <person name="Anderson V.L."/>
            <person name="Armstrong M.R."/>
            <person name="Avrova A."/>
            <person name="Baxter L."/>
            <person name="Beynon J."/>
            <person name="Boevink P.C."/>
            <person name="Bollmann S.R."/>
            <person name="Bos J.I."/>
            <person name="Bulone V."/>
            <person name="Cai G."/>
            <person name="Cakir C."/>
            <person name="Carrington J.C."/>
            <person name="Chawner M."/>
            <person name="Conti L."/>
            <person name="Costanzo S."/>
            <person name="Ewan R."/>
            <person name="Fahlgren N."/>
            <person name="Fischbach M.A."/>
            <person name="Fugelstad J."/>
            <person name="Gilroy E.M."/>
            <person name="Gnerre S."/>
            <person name="Green P.J."/>
            <person name="Grenville-Briggs L.J."/>
            <person name="Griffith J."/>
            <person name="Grunwald N.J."/>
            <person name="Horn K."/>
            <person name="Horner N.R."/>
            <person name="Hu C.H."/>
            <person name="Huitema E."/>
            <person name="Jeong D.H."/>
            <person name="Jones A.M."/>
            <person name="Jones J.D."/>
            <person name="Jones R.W."/>
            <person name="Karlsson E.K."/>
            <person name="Kunjeti S.G."/>
            <person name="Lamour K."/>
            <person name="Liu Z."/>
            <person name="Ma L."/>
            <person name="Maclean D."/>
            <person name="Chibucos M.C."/>
            <person name="McDonald H."/>
            <person name="McWalters J."/>
            <person name="Meijer H.J."/>
            <person name="Morgan W."/>
            <person name="Morris P.F."/>
            <person name="Munro C.A."/>
            <person name="O'Neill K."/>
            <person name="Ospina-Giraldo M."/>
            <person name="Pinzon A."/>
            <person name="Pritchard L."/>
            <person name="Ramsahoye B."/>
            <person name="Ren Q."/>
            <person name="Restrepo S."/>
            <person name="Roy S."/>
            <person name="Sadanandom A."/>
            <person name="Savidor A."/>
            <person name="Schornack S."/>
            <person name="Schwartz D.C."/>
            <person name="Schumann U.D."/>
            <person name="Schwessinger B."/>
            <person name="Seyer L."/>
            <person name="Sharpe T."/>
            <person name="Silvar C."/>
            <person name="Song J."/>
            <person name="Studholme D.J."/>
            <person name="Sykes S."/>
            <person name="Thines M."/>
            <person name="van de Vondervoort P.J."/>
            <person name="Phuntumart V."/>
            <person name="Wawra S."/>
            <person name="Weide R."/>
            <person name="Win J."/>
            <person name="Young C."/>
            <person name="Zhou S."/>
            <person name="Fry W."/>
            <person name="Meyers B.C."/>
            <person name="van West P."/>
            <person name="Ristaino J."/>
            <person name="Govers F."/>
            <person name="Birch P.R."/>
            <person name="Whisson S.C."/>
            <person name="Judelson H.S."/>
            <person name="Nusbaum C."/>
        </authorList>
    </citation>
    <scope>NUCLEOTIDE SEQUENCE [LARGE SCALE GENOMIC DNA]</scope>
    <source>
        <strain evidence="2">T30-4</strain>
    </source>
</reference>
<evidence type="ECO:0000313" key="2">
    <source>
        <dbReference type="Proteomes" id="UP000006643"/>
    </source>
</evidence>
<gene>
    <name evidence="1" type="ORF">PITG_18686</name>
</gene>
<dbReference type="InParanoid" id="D0NZ05"/>
<organism evidence="1 2">
    <name type="scientific">Phytophthora infestans (strain T30-4)</name>
    <name type="common">Potato late blight agent</name>
    <dbReference type="NCBI Taxonomy" id="403677"/>
    <lineage>
        <taxon>Eukaryota</taxon>
        <taxon>Sar</taxon>
        <taxon>Stramenopiles</taxon>
        <taxon>Oomycota</taxon>
        <taxon>Peronosporomycetes</taxon>
        <taxon>Peronosporales</taxon>
        <taxon>Peronosporaceae</taxon>
        <taxon>Phytophthora</taxon>
    </lineage>
</organism>
<dbReference type="HOGENOM" id="CLU_1368595_0_0_1"/>
<keyword evidence="2" id="KW-1185">Reference proteome</keyword>
<sequence>MPPWRLEELQLAASVLEYPISDDEMGERFWNFGGITNRGHLENLLTNRINTTTNHDFLHYEPIDDGRLVETKLVSEMVCKKLSERLLGVIEGRMNEVKGLLDGIPPAASLRGSMFEAKAHAKLRDGLELEHSALSSLLLNKGPFHQPKSKTMDNRILFFQMTVSKTHPVHAFGIIYVLDRLGLLELVRTNPKQAALVFMT</sequence>
<dbReference type="VEuPathDB" id="FungiDB:PITG_18686"/>
<dbReference type="GeneID" id="9477302"/>
<dbReference type="OrthoDB" id="128201at2759"/>
<dbReference type="RefSeq" id="XP_002997342.1">
    <property type="nucleotide sequence ID" value="XM_002997296.1"/>
</dbReference>
<dbReference type="STRING" id="403677.D0NZ05"/>
<protein>
    <submittedName>
        <fullName evidence="1">Uncharacterized protein</fullName>
    </submittedName>
</protein>
<accession>D0NZ05</accession>
<dbReference type="KEGG" id="pif:PITG_18686"/>
<dbReference type="AlphaFoldDB" id="D0NZ05"/>
<dbReference type="EMBL" id="DS028193">
    <property type="protein sequence ID" value="EEY68792.1"/>
    <property type="molecule type" value="Genomic_DNA"/>
</dbReference>
<evidence type="ECO:0000313" key="1">
    <source>
        <dbReference type="EMBL" id="EEY68792.1"/>
    </source>
</evidence>